<comment type="caution">
    <text evidence="2">The sequence shown here is derived from an EMBL/GenBank/DDBJ whole genome shotgun (WGS) entry which is preliminary data.</text>
</comment>
<dbReference type="Proteomes" id="UP001066276">
    <property type="component" value="Chromosome 8"/>
</dbReference>
<proteinExistence type="predicted"/>
<keyword evidence="3" id="KW-1185">Reference proteome</keyword>
<organism evidence="2 3">
    <name type="scientific">Pleurodeles waltl</name>
    <name type="common">Iberian ribbed newt</name>
    <dbReference type="NCBI Taxonomy" id="8319"/>
    <lineage>
        <taxon>Eukaryota</taxon>
        <taxon>Metazoa</taxon>
        <taxon>Chordata</taxon>
        <taxon>Craniata</taxon>
        <taxon>Vertebrata</taxon>
        <taxon>Euteleostomi</taxon>
        <taxon>Amphibia</taxon>
        <taxon>Batrachia</taxon>
        <taxon>Caudata</taxon>
        <taxon>Salamandroidea</taxon>
        <taxon>Salamandridae</taxon>
        <taxon>Pleurodelinae</taxon>
        <taxon>Pleurodeles</taxon>
    </lineage>
</organism>
<sequence length="126" mass="12632">MSARLAPLRGLRGGGGLETWLKPVPSRAESRGGEGGRVSPTAARPAPLRGLPGWGQLLCKSGWSGAAETSSGPRVASAPTLTSVRPGPGIDWASWRGGPGLSAAHGAPVQPPPEACHRGCPSAGQT</sequence>
<dbReference type="AlphaFoldDB" id="A0AAV7P5F3"/>
<gene>
    <name evidence="2" type="ORF">NDU88_009075</name>
</gene>
<dbReference type="EMBL" id="JANPWB010000012">
    <property type="protein sequence ID" value="KAJ1120928.1"/>
    <property type="molecule type" value="Genomic_DNA"/>
</dbReference>
<evidence type="ECO:0000256" key="1">
    <source>
        <dbReference type="SAM" id="MobiDB-lite"/>
    </source>
</evidence>
<feature type="region of interest" description="Disordered" evidence="1">
    <location>
        <begin position="1"/>
        <end position="51"/>
    </location>
</feature>
<evidence type="ECO:0000313" key="2">
    <source>
        <dbReference type="EMBL" id="KAJ1120928.1"/>
    </source>
</evidence>
<name>A0AAV7P5F3_PLEWA</name>
<accession>A0AAV7P5F3</accession>
<feature type="region of interest" description="Disordered" evidence="1">
    <location>
        <begin position="65"/>
        <end position="126"/>
    </location>
</feature>
<protein>
    <submittedName>
        <fullName evidence="2">Uncharacterized protein</fullName>
    </submittedName>
</protein>
<evidence type="ECO:0000313" key="3">
    <source>
        <dbReference type="Proteomes" id="UP001066276"/>
    </source>
</evidence>
<reference evidence="2" key="1">
    <citation type="journal article" date="2022" name="bioRxiv">
        <title>Sequencing and chromosome-scale assembly of the giantPleurodeles waltlgenome.</title>
        <authorList>
            <person name="Brown T."/>
            <person name="Elewa A."/>
            <person name="Iarovenko S."/>
            <person name="Subramanian E."/>
            <person name="Araus A.J."/>
            <person name="Petzold A."/>
            <person name="Susuki M."/>
            <person name="Suzuki K.-i.T."/>
            <person name="Hayashi T."/>
            <person name="Toyoda A."/>
            <person name="Oliveira C."/>
            <person name="Osipova E."/>
            <person name="Leigh N.D."/>
            <person name="Simon A."/>
            <person name="Yun M.H."/>
        </authorList>
    </citation>
    <scope>NUCLEOTIDE SEQUENCE</scope>
    <source>
        <strain evidence="2">20211129_DDA</strain>
        <tissue evidence="2">Liver</tissue>
    </source>
</reference>